<evidence type="ECO:0000313" key="2">
    <source>
        <dbReference type="EMBL" id="GAA5152966.1"/>
    </source>
</evidence>
<dbReference type="PROSITE" id="PS51257">
    <property type="entry name" value="PROKAR_LIPOPROTEIN"/>
    <property type="match status" value="1"/>
</dbReference>
<keyword evidence="1" id="KW-0732">Signal</keyword>
<name>A0ABP9PX53_9PSEU</name>
<dbReference type="RefSeq" id="WP_185061979.1">
    <property type="nucleotide sequence ID" value="NZ_BAABJP010000008.1"/>
</dbReference>
<evidence type="ECO:0000313" key="3">
    <source>
        <dbReference type="Proteomes" id="UP001428817"/>
    </source>
</evidence>
<accession>A0ABP9PX53</accession>
<proteinExistence type="predicted"/>
<evidence type="ECO:0008006" key="4">
    <source>
        <dbReference type="Google" id="ProtNLM"/>
    </source>
</evidence>
<dbReference type="EMBL" id="BAABJP010000008">
    <property type="protein sequence ID" value="GAA5152966.1"/>
    <property type="molecule type" value="Genomic_DNA"/>
</dbReference>
<evidence type="ECO:0000256" key="1">
    <source>
        <dbReference type="SAM" id="SignalP"/>
    </source>
</evidence>
<protein>
    <recommendedName>
        <fullName evidence="4">DUF3558 domain-containing protein</fullName>
    </recommendedName>
</protein>
<sequence>MTRARWFLITVGLLVAAGCNSPAGGPIPEQPADWALAEFDPCAPLHGEPGSVRLSRPHTCELERPAGRLTVRVAAPFGTATRLASAPVAVAGLVGYQRRFGGRPSCRVDLPISATRAIEMAAPDPTGGCAEARALAERAARMMRRPATASRRGPADGLARRTACDLLRTVPGVEVWEPTGGREDEPAGADSCAGKLADQLGYLSLETSYAPAPDTAERLGEGDPSCTVADGGVVLTIGNGGCEEARRAMDHVRRALFQPAPPAPPAPPRLGITLGDPDDVRPLACGVQPTDLARCRAPRPVAAPVGREALLATAAHPSPEAADQVCAMLRDAPSDLFGSPPTFAAAPSGACLVATDAGLRYSLRFESVGDARCQPGSEGVQVAGRPGCRAVGAIETLRLTAHEPVSLVVEAGIQLRGEPDAPPDRARLAGLVDRITAHVVRVHLRA</sequence>
<gene>
    <name evidence="2" type="ORF">GCM10023321_22470</name>
</gene>
<reference evidence="3" key="1">
    <citation type="journal article" date="2019" name="Int. J. Syst. Evol. Microbiol.">
        <title>The Global Catalogue of Microorganisms (GCM) 10K type strain sequencing project: providing services to taxonomists for standard genome sequencing and annotation.</title>
        <authorList>
            <consortium name="The Broad Institute Genomics Platform"/>
            <consortium name="The Broad Institute Genome Sequencing Center for Infectious Disease"/>
            <person name="Wu L."/>
            <person name="Ma J."/>
        </authorList>
    </citation>
    <scope>NUCLEOTIDE SEQUENCE [LARGE SCALE GENOMIC DNA]</scope>
    <source>
        <strain evidence="3">JCM 18303</strain>
    </source>
</reference>
<dbReference type="Proteomes" id="UP001428817">
    <property type="component" value="Unassembled WGS sequence"/>
</dbReference>
<keyword evidence="3" id="KW-1185">Reference proteome</keyword>
<organism evidence="2 3">
    <name type="scientific">Pseudonocardia eucalypti</name>
    <dbReference type="NCBI Taxonomy" id="648755"/>
    <lineage>
        <taxon>Bacteria</taxon>
        <taxon>Bacillati</taxon>
        <taxon>Actinomycetota</taxon>
        <taxon>Actinomycetes</taxon>
        <taxon>Pseudonocardiales</taxon>
        <taxon>Pseudonocardiaceae</taxon>
        <taxon>Pseudonocardia</taxon>
    </lineage>
</organism>
<feature type="chain" id="PRO_5046651641" description="DUF3558 domain-containing protein" evidence="1">
    <location>
        <begin position="24"/>
        <end position="446"/>
    </location>
</feature>
<feature type="signal peptide" evidence="1">
    <location>
        <begin position="1"/>
        <end position="23"/>
    </location>
</feature>
<comment type="caution">
    <text evidence="2">The sequence shown here is derived from an EMBL/GenBank/DDBJ whole genome shotgun (WGS) entry which is preliminary data.</text>
</comment>